<evidence type="ECO:0000313" key="10">
    <source>
        <dbReference type="Proteomes" id="UP000177082"/>
    </source>
</evidence>
<evidence type="ECO:0000313" key="9">
    <source>
        <dbReference type="EMBL" id="OGM62018.1"/>
    </source>
</evidence>
<evidence type="ECO:0000256" key="2">
    <source>
        <dbReference type="ARBA" id="ARBA00022730"/>
    </source>
</evidence>
<dbReference type="EMBL" id="MGHF01000029">
    <property type="protein sequence ID" value="OGM62018.1"/>
    <property type="molecule type" value="Genomic_DNA"/>
</dbReference>
<keyword evidence="5 7" id="KW-0687">Ribonucleoprotein</keyword>
<evidence type="ECO:0000256" key="5">
    <source>
        <dbReference type="ARBA" id="ARBA00023274"/>
    </source>
</evidence>
<name>A0A1F8BFD4_9BACT</name>
<sequence>MINTILGQKLEMSQVFKDGVRYPVTWVKVGPCVVTQVKTQNHDGYWALQLGFGERRIKNTSVPMQAHLRGVIKNKKAPRFLREVRVSGDPQLKIGDVVFIKDVISVGDEVVVTGVSKGKGFAGVVKRHHFSGGPKTHGQSDRWRAPGSIGQGTTPGRVYKGKKMAGRMGGEKKTVKGLKILEIQEEANKVAILGMLPGRSGSLVTITREVNK</sequence>
<comment type="subunit">
    <text evidence="7">Part of the 50S ribosomal subunit. Forms a cluster with proteins L14 and L19.</text>
</comment>
<gene>
    <name evidence="7" type="primary">rplC</name>
    <name evidence="9" type="ORF">A2961_04560</name>
</gene>
<proteinExistence type="inferred from homology"/>
<reference evidence="9 10" key="1">
    <citation type="journal article" date="2016" name="Nat. Commun.">
        <title>Thousands of microbial genomes shed light on interconnected biogeochemical processes in an aquifer system.</title>
        <authorList>
            <person name="Anantharaman K."/>
            <person name="Brown C.T."/>
            <person name="Hug L.A."/>
            <person name="Sharon I."/>
            <person name="Castelle C.J."/>
            <person name="Probst A.J."/>
            <person name="Thomas B.C."/>
            <person name="Singh A."/>
            <person name="Wilkins M.J."/>
            <person name="Karaoz U."/>
            <person name="Brodie E.L."/>
            <person name="Williams K.H."/>
            <person name="Hubbard S.S."/>
            <person name="Banfield J.F."/>
        </authorList>
    </citation>
    <scope>NUCLEOTIDE SEQUENCE [LARGE SCALE GENOMIC DNA]</scope>
</reference>
<evidence type="ECO:0000256" key="4">
    <source>
        <dbReference type="ARBA" id="ARBA00022980"/>
    </source>
</evidence>
<dbReference type="SUPFAM" id="SSF50447">
    <property type="entry name" value="Translation proteins"/>
    <property type="match status" value="1"/>
</dbReference>
<feature type="region of interest" description="Disordered" evidence="8">
    <location>
        <begin position="130"/>
        <end position="166"/>
    </location>
</feature>
<dbReference type="GO" id="GO:0006412">
    <property type="term" value="P:translation"/>
    <property type="evidence" value="ECO:0007669"/>
    <property type="project" value="UniProtKB-UniRule"/>
</dbReference>
<dbReference type="FunFam" id="2.40.30.10:FF:000004">
    <property type="entry name" value="50S ribosomal protein L3"/>
    <property type="match status" value="1"/>
</dbReference>
<dbReference type="STRING" id="1802519.A2961_04560"/>
<evidence type="ECO:0000256" key="3">
    <source>
        <dbReference type="ARBA" id="ARBA00022884"/>
    </source>
</evidence>
<accession>A0A1F8BFD4</accession>
<dbReference type="Proteomes" id="UP000177082">
    <property type="component" value="Unassembled WGS sequence"/>
</dbReference>
<dbReference type="GO" id="GO:0019843">
    <property type="term" value="F:rRNA binding"/>
    <property type="evidence" value="ECO:0007669"/>
    <property type="project" value="UniProtKB-UniRule"/>
</dbReference>
<protein>
    <recommendedName>
        <fullName evidence="6 7">Large ribosomal subunit protein uL3</fullName>
    </recommendedName>
</protein>
<dbReference type="NCBIfam" id="TIGR03625">
    <property type="entry name" value="L3_bact"/>
    <property type="match status" value="1"/>
</dbReference>
<evidence type="ECO:0000256" key="6">
    <source>
        <dbReference type="ARBA" id="ARBA00035243"/>
    </source>
</evidence>
<dbReference type="PANTHER" id="PTHR11229:SF16">
    <property type="entry name" value="LARGE RIBOSOMAL SUBUNIT PROTEIN UL3C"/>
    <property type="match status" value="1"/>
</dbReference>
<dbReference type="HAMAP" id="MF_01325_B">
    <property type="entry name" value="Ribosomal_uL3_B"/>
    <property type="match status" value="1"/>
</dbReference>
<dbReference type="GO" id="GO:0022625">
    <property type="term" value="C:cytosolic large ribosomal subunit"/>
    <property type="evidence" value="ECO:0007669"/>
    <property type="project" value="TreeGrafter"/>
</dbReference>
<organism evidence="9 10">
    <name type="scientific">Candidatus Woesebacteria bacterium RIFCSPLOWO2_01_FULL_39_21</name>
    <dbReference type="NCBI Taxonomy" id="1802519"/>
    <lineage>
        <taxon>Bacteria</taxon>
        <taxon>Candidatus Woeseibacteriota</taxon>
    </lineage>
</organism>
<dbReference type="InterPro" id="IPR009000">
    <property type="entry name" value="Transl_B-barrel_sf"/>
</dbReference>
<comment type="similarity">
    <text evidence="1 7">Belongs to the universal ribosomal protein uL3 family.</text>
</comment>
<dbReference type="InterPro" id="IPR019927">
    <property type="entry name" value="Ribosomal_uL3_bac/org-type"/>
</dbReference>
<dbReference type="InterPro" id="IPR000597">
    <property type="entry name" value="Ribosomal_uL3"/>
</dbReference>
<keyword evidence="3 7" id="KW-0694">RNA-binding</keyword>
<dbReference type="AlphaFoldDB" id="A0A1F8BFD4"/>
<keyword evidence="4 7" id="KW-0689">Ribosomal protein</keyword>
<dbReference type="PANTHER" id="PTHR11229">
    <property type="entry name" value="50S RIBOSOMAL PROTEIN L3"/>
    <property type="match status" value="1"/>
</dbReference>
<keyword evidence="2 7" id="KW-0699">rRNA-binding</keyword>
<comment type="caution">
    <text evidence="9">The sequence shown here is derived from an EMBL/GenBank/DDBJ whole genome shotgun (WGS) entry which is preliminary data.</text>
</comment>
<evidence type="ECO:0000256" key="7">
    <source>
        <dbReference type="HAMAP-Rule" id="MF_01325"/>
    </source>
</evidence>
<dbReference type="Gene3D" id="2.40.30.10">
    <property type="entry name" value="Translation factors"/>
    <property type="match status" value="1"/>
</dbReference>
<dbReference type="Pfam" id="PF00297">
    <property type="entry name" value="Ribosomal_L3"/>
    <property type="match status" value="1"/>
</dbReference>
<comment type="function">
    <text evidence="7">One of the primary rRNA binding proteins, it binds directly near the 3'-end of the 23S rRNA, where it nucleates assembly of the 50S subunit.</text>
</comment>
<evidence type="ECO:0000256" key="8">
    <source>
        <dbReference type="SAM" id="MobiDB-lite"/>
    </source>
</evidence>
<dbReference type="GO" id="GO:0003735">
    <property type="term" value="F:structural constituent of ribosome"/>
    <property type="evidence" value="ECO:0007669"/>
    <property type="project" value="UniProtKB-UniRule"/>
</dbReference>
<evidence type="ECO:0000256" key="1">
    <source>
        <dbReference type="ARBA" id="ARBA00006540"/>
    </source>
</evidence>
<dbReference type="Gene3D" id="3.30.160.810">
    <property type="match status" value="1"/>
</dbReference>